<dbReference type="GO" id="GO:0000160">
    <property type="term" value="P:phosphorelay signal transduction system"/>
    <property type="evidence" value="ECO:0007669"/>
    <property type="project" value="InterPro"/>
</dbReference>
<dbReference type="PROSITE" id="PS50110">
    <property type="entry name" value="RESPONSE_REGULATORY"/>
    <property type="match status" value="1"/>
</dbReference>
<evidence type="ECO:0000256" key="1">
    <source>
        <dbReference type="ARBA" id="ARBA00022553"/>
    </source>
</evidence>
<evidence type="ECO:0000313" key="4">
    <source>
        <dbReference type="EMBL" id="AVZ73543.1"/>
    </source>
</evidence>
<dbReference type="GeneID" id="55656870"/>
<proteinExistence type="predicted"/>
<keyword evidence="5" id="KW-1185">Reference proteome</keyword>
<dbReference type="PANTHER" id="PTHR44591">
    <property type="entry name" value="STRESS RESPONSE REGULATOR PROTEIN 1"/>
    <property type="match status" value="1"/>
</dbReference>
<accession>A0A2R4T315</accession>
<reference evidence="4 5" key="1">
    <citation type="submission" date="2018-01" db="EMBL/GenBank/DDBJ databases">
        <title>Complete genome sequence of Streptomyces lunaelactis MM109T, a Ferroverdin A producer isolated from cave moonmilk deposits.</title>
        <authorList>
            <person name="Naome A."/>
            <person name="Martinet L."/>
            <person name="Maciejewska M."/>
            <person name="Anderssen S."/>
            <person name="Adam D."/>
            <person name="Tenconi E."/>
            <person name="Deflandre B."/>
            <person name="Arguelles-Arias A."/>
            <person name="Calusinska M."/>
            <person name="Copieters W."/>
            <person name="Karim L."/>
            <person name="Hanikenne M."/>
            <person name="Baurain D."/>
            <person name="van Wezel G."/>
            <person name="Smargiasso N."/>
            <person name="de Pauw E."/>
            <person name="Delfosse P."/>
            <person name="Rigali S."/>
        </authorList>
    </citation>
    <scope>NUCLEOTIDE SEQUENCE [LARGE SCALE GENOMIC DNA]</scope>
    <source>
        <strain evidence="4 5">MM109</strain>
    </source>
</reference>
<dbReference type="KEGG" id="slk:SLUN_16490"/>
<name>A0A2R4T315_9ACTN</name>
<dbReference type="InterPro" id="IPR011006">
    <property type="entry name" value="CheY-like_superfamily"/>
</dbReference>
<dbReference type="EMBL" id="CP026304">
    <property type="protein sequence ID" value="AVZ73543.1"/>
    <property type="molecule type" value="Genomic_DNA"/>
</dbReference>
<dbReference type="InterPro" id="IPR050595">
    <property type="entry name" value="Bact_response_regulator"/>
</dbReference>
<feature type="modified residue" description="4-aspartylphosphate" evidence="2">
    <location>
        <position position="56"/>
    </location>
</feature>
<dbReference type="InterPro" id="IPR001789">
    <property type="entry name" value="Sig_transdc_resp-reg_receiver"/>
</dbReference>
<organism evidence="4 5">
    <name type="scientific">Streptomyces lunaelactis</name>
    <dbReference type="NCBI Taxonomy" id="1535768"/>
    <lineage>
        <taxon>Bacteria</taxon>
        <taxon>Bacillati</taxon>
        <taxon>Actinomycetota</taxon>
        <taxon>Actinomycetes</taxon>
        <taxon>Kitasatosporales</taxon>
        <taxon>Streptomycetaceae</taxon>
        <taxon>Streptomyces</taxon>
    </lineage>
</organism>
<dbReference type="PANTHER" id="PTHR44591:SF3">
    <property type="entry name" value="RESPONSE REGULATORY DOMAIN-CONTAINING PROTEIN"/>
    <property type="match status" value="1"/>
</dbReference>
<dbReference type="Proteomes" id="UP000244201">
    <property type="component" value="Chromosome"/>
</dbReference>
<feature type="domain" description="Response regulatory" evidence="3">
    <location>
        <begin position="7"/>
        <end position="119"/>
    </location>
</feature>
<dbReference type="AlphaFoldDB" id="A0A2R4T315"/>
<dbReference type="Pfam" id="PF00072">
    <property type="entry name" value="Response_reg"/>
    <property type="match status" value="1"/>
</dbReference>
<protein>
    <recommendedName>
        <fullName evidence="3">Response regulatory domain-containing protein</fullName>
    </recommendedName>
</protein>
<evidence type="ECO:0000313" key="5">
    <source>
        <dbReference type="Proteomes" id="UP000244201"/>
    </source>
</evidence>
<gene>
    <name evidence="4" type="ORF">SLUN_16490</name>
</gene>
<dbReference type="OrthoDB" id="5244745at2"/>
<dbReference type="SUPFAM" id="SSF52172">
    <property type="entry name" value="CheY-like"/>
    <property type="match status" value="1"/>
</dbReference>
<evidence type="ECO:0000256" key="2">
    <source>
        <dbReference type="PROSITE-ProRule" id="PRU00169"/>
    </source>
</evidence>
<dbReference type="Gene3D" id="3.40.50.2300">
    <property type="match status" value="1"/>
</dbReference>
<sequence>MTMDAPHVLVVEDEQDVSNLLSQHLRGLGCRVDVAATGEGGMERAFADPPDLAIVDILLPGIDGREVIRRLRADDRTSGCRIAVFSVLDPQDLTDLAADAMLAKPFRRAAVAQLVDSFARRPEED</sequence>
<evidence type="ECO:0000259" key="3">
    <source>
        <dbReference type="PROSITE" id="PS50110"/>
    </source>
</evidence>
<dbReference type="SMART" id="SM00448">
    <property type="entry name" value="REC"/>
    <property type="match status" value="1"/>
</dbReference>
<dbReference type="RefSeq" id="WP_108149220.1">
    <property type="nucleotide sequence ID" value="NZ_CP026304.1"/>
</dbReference>
<keyword evidence="1 2" id="KW-0597">Phosphoprotein</keyword>